<feature type="transmembrane region" description="Helical" evidence="1">
    <location>
        <begin position="676"/>
        <end position="695"/>
    </location>
</feature>
<keyword evidence="1" id="KW-1133">Transmembrane helix</keyword>
<organism evidence="2 3">
    <name type="scientific">Magallana gigas</name>
    <name type="common">Pacific oyster</name>
    <name type="synonym">Crassostrea gigas</name>
    <dbReference type="NCBI Taxonomy" id="29159"/>
    <lineage>
        <taxon>Eukaryota</taxon>
        <taxon>Metazoa</taxon>
        <taxon>Spiralia</taxon>
        <taxon>Lophotrochozoa</taxon>
        <taxon>Mollusca</taxon>
        <taxon>Bivalvia</taxon>
        <taxon>Autobranchia</taxon>
        <taxon>Pteriomorphia</taxon>
        <taxon>Ostreida</taxon>
        <taxon>Ostreoidea</taxon>
        <taxon>Ostreidae</taxon>
        <taxon>Magallana</taxon>
    </lineage>
</organism>
<proteinExistence type="predicted"/>
<keyword evidence="1" id="KW-0812">Transmembrane</keyword>
<feature type="transmembrane region" description="Helical" evidence="1">
    <location>
        <begin position="526"/>
        <end position="549"/>
    </location>
</feature>
<feature type="transmembrane region" description="Helical" evidence="1">
    <location>
        <begin position="350"/>
        <end position="376"/>
    </location>
</feature>
<keyword evidence="1" id="KW-0472">Membrane</keyword>
<feature type="transmembrane region" description="Helical" evidence="1">
    <location>
        <begin position="953"/>
        <end position="972"/>
    </location>
</feature>
<feature type="transmembrane region" description="Helical" evidence="1">
    <location>
        <begin position="1014"/>
        <end position="1035"/>
    </location>
</feature>
<evidence type="ECO:0000313" key="3">
    <source>
        <dbReference type="Proteomes" id="UP000005408"/>
    </source>
</evidence>
<evidence type="ECO:0000313" key="2">
    <source>
        <dbReference type="EnsemblMetazoa" id="G5741.1:cds"/>
    </source>
</evidence>
<dbReference type="EnsemblMetazoa" id="G5741.1">
    <property type="protein sequence ID" value="G5741.1:cds"/>
    <property type="gene ID" value="G5741"/>
</dbReference>
<accession>A0A8W8N887</accession>
<dbReference type="OMA" id="MFSICDI"/>
<feature type="transmembrane region" description="Helical" evidence="1">
    <location>
        <begin position="202"/>
        <end position="225"/>
    </location>
</feature>
<dbReference type="OrthoDB" id="6196390at2759"/>
<feature type="transmembrane region" description="Helical" evidence="1">
    <location>
        <begin position="727"/>
        <end position="750"/>
    </location>
</feature>
<reference evidence="2" key="1">
    <citation type="submission" date="2022-08" db="UniProtKB">
        <authorList>
            <consortium name="EnsemblMetazoa"/>
        </authorList>
    </citation>
    <scope>IDENTIFICATION</scope>
    <source>
        <strain evidence="2">05x7-T-G4-1.051#20</strain>
    </source>
</reference>
<protein>
    <submittedName>
        <fullName evidence="2">Uncharacterized protein</fullName>
    </submittedName>
</protein>
<feature type="transmembrane region" description="Helical" evidence="1">
    <location>
        <begin position="621"/>
        <end position="642"/>
    </location>
</feature>
<name>A0A8W8N887_MAGGI</name>
<feature type="transmembrane region" description="Helical" evidence="1">
    <location>
        <begin position="417"/>
        <end position="437"/>
    </location>
</feature>
<feature type="transmembrane region" description="Helical" evidence="1">
    <location>
        <begin position="1211"/>
        <end position="1232"/>
    </location>
</feature>
<evidence type="ECO:0000256" key="1">
    <source>
        <dbReference type="SAM" id="Phobius"/>
    </source>
</evidence>
<feature type="transmembrane region" description="Helical" evidence="1">
    <location>
        <begin position="99"/>
        <end position="124"/>
    </location>
</feature>
<sequence>MAISKEPLFTKPTTTIFICTMIIRALTIGYVIGGFVMRFELFYLEKDIVKILDYMPLGLLPLGSTLMFLVYSLMPFLILYAIVGGVGLIIIVRRSKWLLLAHATGHSALIIIETVYLSLISWIVHESADNSTMTKGFETAHEFAFENEWRTLFEKLSCCGVSGKLPETSTVYWYLQNGPYGCFYNTGCLDKIKHFTSTYGGYYVAVISINIITSVVCLAITEYFFRVAELKHSKEENHNELYKCRNGILGELFKKSSTIWKRNKLVWFSTLLKSVDLVYEVSLAVSVLILSHSWLRDYYLQDVIYNLWKDGLSMGYLEHVLTHTFLCVLAVSMGLKFLNFAAVNRKSGILMIAYIIAEFFLLLVEIIIFIFFTFLIRMLYCCITGKESYYCHFSNTDSADKLCNNTQGIWLRAARNIWLAFGFFLLHLAIKISHLAMADRLFKSINTGKEKQTVGFLHFLLLKIKRKPLVAANIGVGVFTMVFSTVFLCGLLVVRYDLNAYTKISSTLHGISDSLGNIGDIRDTSYILMIVTLILTTLLQIVLFVGVYLEKPYLLTSSFGFQIFLLLPHIISLFMIVVPLKMIYCCIEGVGQCNFSSDKDDLNFLCSGQTDLWISTAREIWLFWSFTLASLSLQFFSMALCWKLHRKLFSETICMRHFKRIYIGVISNPKIFIESLTVFTLVFEIAIGIATYAYFFEKIYPAYLQQFLGRFTYHGLNMQYLMNGLTYTLMAIIPISIILRPLLLWLILLIGKLQASFLFVVSYLAYIVGELAMLILSSFLLNLTYTCVQRESSYYTEDIVTWKQFCDSCKGDVHSMEAIKMTFLTIHLILNTIYVILVDRVYPILMKDEENKGVLKILKAKISEVKVQSAFKAVQWLGIVVDASYCIAVYTLYFVNFYPFDQFVQQDLNAFEKHRYDMQDLLNALTYTLMSLIPLTLFSRVAVICFGLHTRSFFIYIMITILFVLLGGYIVLITQSSYLLDLAYNCYDRFFSHYSSTKFSSFCDTNVGLVFDIAAVYVSYLVLQIIISVLSIIMLDRLYSYLGDISVSNGAFRSAFGRLYSSLKSSKMNTVFFVILCLMLIIRLLFWIGLILMGLSPGYIHTDLIDTLHSMHIGNLNYGTMSMGLMYSHMALVPVDIACHGLELLAVIKMNKTLLIMSILMRIIWIASDVTTLSFSSTILHLGYCLCGPGPVCLSSLYYSFKQEVCRNSYLLFHASGTLVAYLVVNVCSHIFELTVCSILSKKASTKISPNERMVNGTRDHEESLEIGSFDDDL</sequence>
<keyword evidence="3" id="KW-1185">Reference proteome</keyword>
<feature type="transmembrane region" description="Helical" evidence="1">
    <location>
        <begin position="469"/>
        <end position="494"/>
    </location>
</feature>
<feature type="transmembrane region" description="Helical" evidence="1">
    <location>
        <begin position="757"/>
        <end position="781"/>
    </location>
</feature>
<feature type="transmembrane region" description="Helical" evidence="1">
    <location>
        <begin position="1071"/>
        <end position="1095"/>
    </location>
</feature>
<feature type="transmembrane region" description="Helical" evidence="1">
    <location>
        <begin position="315"/>
        <end position="338"/>
    </location>
</feature>
<dbReference type="Proteomes" id="UP000005408">
    <property type="component" value="Unassembled WGS sequence"/>
</dbReference>
<dbReference type="AlphaFoldDB" id="A0A8W8N887"/>
<feature type="transmembrane region" description="Helical" evidence="1">
    <location>
        <begin position="15"/>
        <end position="39"/>
    </location>
</feature>
<feature type="transmembrane region" description="Helical" evidence="1">
    <location>
        <begin position="876"/>
        <end position="895"/>
    </location>
</feature>
<feature type="transmembrane region" description="Helical" evidence="1">
    <location>
        <begin position="818"/>
        <end position="837"/>
    </location>
</feature>
<feature type="transmembrane region" description="Helical" evidence="1">
    <location>
        <begin position="561"/>
        <end position="580"/>
    </location>
</feature>
<feature type="transmembrane region" description="Helical" evidence="1">
    <location>
        <begin position="1179"/>
        <end position="1199"/>
    </location>
</feature>
<feature type="transmembrane region" description="Helical" evidence="1">
    <location>
        <begin position="924"/>
        <end position="946"/>
    </location>
</feature>
<feature type="transmembrane region" description="Helical" evidence="1">
    <location>
        <begin position="76"/>
        <end position="92"/>
    </location>
</feature>